<evidence type="ECO:0000256" key="1">
    <source>
        <dbReference type="SAM" id="SignalP"/>
    </source>
</evidence>
<gene>
    <name evidence="2" type="ORF">Cfor_02997</name>
</gene>
<name>A0A6L2PBF9_COPFO</name>
<protein>
    <submittedName>
        <fullName evidence="2">Uncharacterized protein</fullName>
    </submittedName>
</protein>
<keyword evidence="3" id="KW-1185">Reference proteome</keyword>
<comment type="caution">
    <text evidence="2">The sequence shown here is derived from an EMBL/GenBank/DDBJ whole genome shotgun (WGS) entry which is preliminary data.</text>
</comment>
<feature type="chain" id="PRO_5026935308" evidence="1">
    <location>
        <begin position="21"/>
        <end position="73"/>
    </location>
</feature>
<keyword evidence="1" id="KW-0732">Signal</keyword>
<evidence type="ECO:0000313" key="3">
    <source>
        <dbReference type="Proteomes" id="UP000502823"/>
    </source>
</evidence>
<accession>A0A6L2PBF9</accession>
<dbReference type="InParanoid" id="A0A6L2PBF9"/>
<feature type="signal peptide" evidence="1">
    <location>
        <begin position="1"/>
        <end position="20"/>
    </location>
</feature>
<reference evidence="3" key="1">
    <citation type="submission" date="2020-01" db="EMBL/GenBank/DDBJ databases">
        <title>Draft genome sequence of the Termite Coptotermes fromosanus.</title>
        <authorList>
            <person name="Itakura S."/>
            <person name="Yosikawa Y."/>
            <person name="Umezawa K."/>
        </authorList>
    </citation>
    <scope>NUCLEOTIDE SEQUENCE [LARGE SCALE GENOMIC DNA]</scope>
</reference>
<dbReference type="EMBL" id="BLKM01009919">
    <property type="protein sequence ID" value="GFG28750.1"/>
    <property type="molecule type" value="Genomic_DNA"/>
</dbReference>
<sequence length="73" mass="7802">MVMSCRTGLLSNICLHLIPAAPHPRNAAPWAAVTCTYQDTDRQPCLQQQTSSVLFSGTTGISGTLTLGFLLKP</sequence>
<evidence type="ECO:0000313" key="2">
    <source>
        <dbReference type="EMBL" id="GFG28750.1"/>
    </source>
</evidence>
<proteinExistence type="predicted"/>
<dbReference type="AlphaFoldDB" id="A0A6L2PBF9"/>
<dbReference type="Proteomes" id="UP000502823">
    <property type="component" value="Unassembled WGS sequence"/>
</dbReference>
<organism evidence="2 3">
    <name type="scientific">Coptotermes formosanus</name>
    <name type="common">Formosan subterranean termite</name>
    <dbReference type="NCBI Taxonomy" id="36987"/>
    <lineage>
        <taxon>Eukaryota</taxon>
        <taxon>Metazoa</taxon>
        <taxon>Ecdysozoa</taxon>
        <taxon>Arthropoda</taxon>
        <taxon>Hexapoda</taxon>
        <taxon>Insecta</taxon>
        <taxon>Pterygota</taxon>
        <taxon>Neoptera</taxon>
        <taxon>Polyneoptera</taxon>
        <taxon>Dictyoptera</taxon>
        <taxon>Blattodea</taxon>
        <taxon>Blattoidea</taxon>
        <taxon>Termitoidae</taxon>
        <taxon>Rhinotermitidae</taxon>
        <taxon>Coptotermes</taxon>
    </lineage>
</organism>